<gene>
    <name evidence="1" type="ORF">GYMLUDRAFT_110459</name>
</gene>
<dbReference type="HOGENOM" id="CLU_006344_5_1_1"/>
<feature type="non-terminal residue" evidence="1">
    <location>
        <position position="102"/>
    </location>
</feature>
<dbReference type="Proteomes" id="UP000053593">
    <property type="component" value="Unassembled WGS sequence"/>
</dbReference>
<organism evidence="1 2">
    <name type="scientific">Collybiopsis luxurians FD-317 M1</name>
    <dbReference type="NCBI Taxonomy" id="944289"/>
    <lineage>
        <taxon>Eukaryota</taxon>
        <taxon>Fungi</taxon>
        <taxon>Dikarya</taxon>
        <taxon>Basidiomycota</taxon>
        <taxon>Agaricomycotina</taxon>
        <taxon>Agaricomycetes</taxon>
        <taxon>Agaricomycetidae</taxon>
        <taxon>Agaricales</taxon>
        <taxon>Marasmiineae</taxon>
        <taxon>Omphalotaceae</taxon>
        <taxon>Collybiopsis</taxon>
        <taxon>Collybiopsis luxurians</taxon>
    </lineage>
</organism>
<name>A0A0D0BYB9_9AGAR</name>
<keyword evidence="2" id="KW-1185">Reference proteome</keyword>
<dbReference type="OrthoDB" id="2688393at2759"/>
<reference evidence="1 2" key="1">
    <citation type="submission" date="2014-04" db="EMBL/GenBank/DDBJ databases">
        <title>Evolutionary Origins and Diversification of the Mycorrhizal Mutualists.</title>
        <authorList>
            <consortium name="DOE Joint Genome Institute"/>
            <consortium name="Mycorrhizal Genomics Consortium"/>
            <person name="Kohler A."/>
            <person name="Kuo A."/>
            <person name="Nagy L.G."/>
            <person name="Floudas D."/>
            <person name="Copeland A."/>
            <person name="Barry K.W."/>
            <person name="Cichocki N."/>
            <person name="Veneault-Fourrey C."/>
            <person name="LaButti K."/>
            <person name="Lindquist E.A."/>
            <person name="Lipzen A."/>
            <person name="Lundell T."/>
            <person name="Morin E."/>
            <person name="Murat C."/>
            <person name="Riley R."/>
            <person name="Ohm R."/>
            <person name="Sun H."/>
            <person name="Tunlid A."/>
            <person name="Henrissat B."/>
            <person name="Grigoriev I.V."/>
            <person name="Hibbett D.S."/>
            <person name="Martin F."/>
        </authorList>
    </citation>
    <scope>NUCLEOTIDE SEQUENCE [LARGE SCALE GENOMIC DNA]</scope>
    <source>
        <strain evidence="1 2">FD-317 M1</strain>
    </source>
</reference>
<evidence type="ECO:0000313" key="1">
    <source>
        <dbReference type="EMBL" id="KIK50407.1"/>
    </source>
</evidence>
<protein>
    <submittedName>
        <fullName evidence="1">Uncharacterized protein</fullName>
    </submittedName>
</protein>
<evidence type="ECO:0000313" key="2">
    <source>
        <dbReference type="Proteomes" id="UP000053593"/>
    </source>
</evidence>
<dbReference type="EMBL" id="KN834904">
    <property type="protein sequence ID" value="KIK50407.1"/>
    <property type="molecule type" value="Genomic_DNA"/>
</dbReference>
<accession>A0A0D0BYB9</accession>
<feature type="non-terminal residue" evidence="1">
    <location>
        <position position="1"/>
    </location>
</feature>
<sequence>VYVPFSSHIEWELAQWAIKEKISQKSFNWLLQIPQVALLSFDLQMVLNSKKTRSWYTKCLSFKDRPNEYFIVHHRDPTEAIKGLWGDPAFAKDLVYKPAKLF</sequence>
<proteinExistence type="predicted"/>
<dbReference type="AlphaFoldDB" id="A0A0D0BYB9"/>